<dbReference type="InterPro" id="IPR036188">
    <property type="entry name" value="FAD/NAD-bd_sf"/>
</dbReference>
<dbReference type="Gene3D" id="3.50.50.60">
    <property type="entry name" value="FAD/NAD(P)-binding domain"/>
    <property type="match status" value="1"/>
</dbReference>
<comment type="caution">
    <text evidence="1">The sequence shown here is derived from an EMBL/GenBank/DDBJ whole genome shotgun (WGS) entry which is preliminary data.</text>
</comment>
<keyword evidence="2" id="KW-1185">Reference proteome</keyword>
<gene>
    <name evidence="1" type="ORF">Cocul_02243</name>
</gene>
<evidence type="ECO:0000313" key="2">
    <source>
        <dbReference type="Proteomes" id="UP000050517"/>
    </source>
</evidence>
<dbReference type="STRING" id="1544416.Cocul_02243"/>
<dbReference type="EMBL" id="LKST01000004">
    <property type="protein sequence ID" value="KQB83269.1"/>
    <property type="molecule type" value="Genomic_DNA"/>
</dbReference>
<dbReference type="Proteomes" id="UP000050517">
    <property type="component" value="Unassembled WGS sequence"/>
</dbReference>
<evidence type="ECO:0000313" key="1">
    <source>
        <dbReference type="EMBL" id="KQB83269.1"/>
    </source>
</evidence>
<organism evidence="1 2">
    <name type="scientific">Corynebacterium oculi</name>
    <dbReference type="NCBI Taxonomy" id="1544416"/>
    <lineage>
        <taxon>Bacteria</taxon>
        <taxon>Bacillati</taxon>
        <taxon>Actinomycetota</taxon>
        <taxon>Actinomycetes</taxon>
        <taxon>Mycobacteriales</taxon>
        <taxon>Corynebacteriaceae</taxon>
        <taxon>Corynebacterium</taxon>
    </lineage>
</organism>
<dbReference type="AlphaFoldDB" id="A0A0Q0Z261"/>
<protein>
    <submittedName>
        <fullName evidence="1">Uncharacterized protein</fullName>
    </submittedName>
</protein>
<proteinExistence type="predicted"/>
<sequence>MQFLLELSAVTETLWSTRRPPNFTDRPFDQAWGHEVERAVRERTHAGKSPASVVRTTGIPLWPEYVEAVAAGVLVSRGRVDSVTPHGVRFGAAPPPRTQGLGPSQSDALVLPESWQPWEAGHEEPVDAIFWNTGFRAALRHLAPLRLHSAAGIEMVDEVSPRREPRLFLVGYASSASTVGATRAGRLAGRKAAQYR</sequence>
<dbReference type="PATRIC" id="fig|1544416.3.peg.2241"/>
<dbReference type="SUPFAM" id="SSF51905">
    <property type="entry name" value="FAD/NAD(P)-binding domain"/>
    <property type="match status" value="1"/>
</dbReference>
<reference evidence="1 2" key="1">
    <citation type="submission" date="2015-10" db="EMBL/GenBank/DDBJ databases">
        <title>Corynebacteirum lowii and Corynebacterium oculi species nova, derived from human clinical disease and and emended description of Corynebacterium mastiditis.</title>
        <authorList>
            <person name="Bernard K."/>
            <person name="Pacheco A.L."/>
            <person name="Mcdougall C."/>
            <person name="Burtx T."/>
            <person name="Weibe D."/>
            <person name="Tyler S."/>
            <person name="Olson A.B."/>
            <person name="Cnockaert M."/>
            <person name="Eguchi H."/>
            <person name="Kuwahara T."/>
            <person name="Nakayama-Imaohji H."/>
            <person name="Boudewijins M."/>
            <person name="Van Hoecke F."/>
            <person name="Bernier A.-M."/>
            <person name="Vandamme P."/>
        </authorList>
    </citation>
    <scope>NUCLEOTIDE SEQUENCE [LARGE SCALE GENOMIC DNA]</scope>
    <source>
        <strain evidence="1 2">NML 130210</strain>
    </source>
</reference>
<name>A0A0Q0Z261_9CORY</name>
<accession>A0A0Q0Z261</accession>